<reference evidence="1 2" key="1">
    <citation type="submission" date="2021-06" db="EMBL/GenBank/DDBJ databases">
        <authorList>
            <person name="Palmer J.M."/>
        </authorList>
    </citation>
    <scope>NUCLEOTIDE SEQUENCE [LARGE SCALE GENOMIC DNA]</scope>
    <source>
        <strain evidence="1 2">GA_2019</strain>
        <tissue evidence="1">Muscle</tissue>
    </source>
</reference>
<keyword evidence="2" id="KW-1185">Reference proteome</keyword>
<dbReference type="Proteomes" id="UP001476798">
    <property type="component" value="Unassembled WGS sequence"/>
</dbReference>
<comment type="caution">
    <text evidence="1">The sequence shown here is derived from an EMBL/GenBank/DDBJ whole genome shotgun (WGS) entry which is preliminary data.</text>
</comment>
<sequence length="106" mass="11626">MLALCAAFSSLKIEPYCCCCCSKHLSLLLYRVRKLVYGTLDTQLTISFVSSFKLSVNGASVYPPAAVGCLRLSSKTRLAAEASATLFWRVLVCVCERREVVAENIP</sequence>
<protein>
    <recommendedName>
        <fullName evidence="3">Secreted protein</fullName>
    </recommendedName>
</protein>
<evidence type="ECO:0000313" key="1">
    <source>
        <dbReference type="EMBL" id="MEQ2180865.1"/>
    </source>
</evidence>
<name>A0ABV0PBM6_9TELE</name>
<gene>
    <name evidence="1" type="ORF">GOODEAATRI_005718</name>
</gene>
<organism evidence="1 2">
    <name type="scientific">Goodea atripinnis</name>
    <dbReference type="NCBI Taxonomy" id="208336"/>
    <lineage>
        <taxon>Eukaryota</taxon>
        <taxon>Metazoa</taxon>
        <taxon>Chordata</taxon>
        <taxon>Craniata</taxon>
        <taxon>Vertebrata</taxon>
        <taxon>Euteleostomi</taxon>
        <taxon>Actinopterygii</taxon>
        <taxon>Neopterygii</taxon>
        <taxon>Teleostei</taxon>
        <taxon>Neoteleostei</taxon>
        <taxon>Acanthomorphata</taxon>
        <taxon>Ovalentaria</taxon>
        <taxon>Atherinomorphae</taxon>
        <taxon>Cyprinodontiformes</taxon>
        <taxon>Goodeidae</taxon>
        <taxon>Goodea</taxon>
    </lineage>
</organism>
<dbReference type="EMBL" id="JAHRIO010070229">
    <property type="protein sequence ID" value="MEQ2180865.1"/>
    <property type="molecule type" value="Genomic_DNA"/>
</dbReference>
<proteinExistence type="predicted"/>
<evidence type="ECO:0000313" key="2">
    <source>
        <dbReference type="Proteomes" id="UP001476798"/>
    </source>
</evidence>
<evidence type="ECO:0008006" key="3">
    <source>
        <dbReference type="Google" id="ProtNLM"/>
    </source>
</evidence>
<accession>A0ABV0PBM6</accession>